<keyword evidence="2" id="KW-1185">Reference proteome</keyword>
<sequence length="155" mass="17508">MPAIAEQVKNALETWKATPVRYGDIPYGAAVASIGTSTALVEFRKDGTDRWTLYDLKTDLVAVLSFAAVFAVADDYETGNYVPRGQITPPGVRPERSANYKCAYSYVFDSSNDRDLYHHQKALEAQMRCVPGFNVRNLPRQDWQTGDNPKYMNRY</sequence>
<protein>
    <submittedName>
        <fullName evidence="1">Uncharacterized protein</fullName>
    </submittedName>
</protein>
<organism evidence="1 2">
    <name type="scientific">Lentinus brumalis</name>
    <dbReference type="NCBI Taxonomy" id="2498619"/>
    <lineage>
        <taxon>Eukaryota</taxon>
        <taxon>Fungi</taxon>
        <taxon>Dikarya</taxon>
        <taxon>Basidiomycota</taxon>
        <taxon>Agaricomycotina</taxon>
        <taxon>Agaricomycetes</taxon>
        <taxon>Polyporales</taxon>
        <taxon>Polyporaceae</taxon>
        <taxon>Lentinus</taxon>
    </lineage>
</organism>
<feature type="non-terminal residue" evidence="1">
    <location>
        <position position="155"/>
    </location>
</feature>
<proteinExistence type="predicted"/>
<reference evidence="1 2" key="1">
    <citation type="journal article" date="2018" name="Biotechnol. Biofuels">
        <title>Integrative visual omics of the white-rot fungus Polyporus brumalis exposes the biotechnological potential of its oxidative enzymes for delignifying raw plant biomass.</title>
        <authorList>
            <person name="Miyauchi S."/>
            <person name="Rancon A."/>
            <person name="Drula E."/>
            <person name="Hage H."/>
            <person name="Chaduli D."/>
            <person name="Favel A."/>
            <person name="Grisel S."/>
            <person name="Henrissat B."/>
            <person name="Herpoel-Gimbert I."/>
            <person name="Ruiz-Duenas F.J."/>
            <person name="Chevret D."/>
            <person name="Hainaut M."/>
            <person name="Lin J."/>
            <person name="Wang M."/>
            <person name="Pangilinan J."/>
            <person name="Lipzen A."/>
            <person name="Lesage-Meessen L."/>
            <person name="Navarro D."/>
            <person name="Riley R."/>
            <person name="Grigoriev I.V."/>
            <person name="Zhou S."/>
            <person name="Raouche S."/>
            <person name="Rosso M.N."/>
        </authorList>
    </citation>
    <scope>NUCLEOTIDE SEQUENCE [LARGE SCALE GENOMIC DNA]</scope>
    <source>
        <strain evidence="1 2">BRFM 1820</strain>
    </source>
</reference>
<dbReference type="Proteomes" id="UP000256964">
    <property type="component" value="Unassembled WGS sequence"/>
</dbReference>
<evidence type="ECO:0000313" key="1">
    <source>
        <dbReference type="EMBL" id="RDX39474.1"/>
    </source>
</evidence>
<evidence type="ECO:0000313" key="2">
    <source>
        <dbReference type="Proteomes" id="UP000256964"/>
    </source>
</evidence>
<gene>
    <name evidence="1" type="ORF">OH76DRAFT_1424304</name>
</gene>
<dbReference type="EMBL" id="KZ857834">
    <property type="protein sequence ID" value="RDX39474.1"/>
    <property type="molecule type" value="Genomic_DNA"/>
</dbReference>
<dbReference type="OrthoDB" id="2749284at2759"/>
<dbReference type="STRING" id="139420.A0A371CGS1"/>
<name>A0A371CGS1_9APHY</name>
<dbReference type="AlphaFoldDB" id="A0A371CGS1"/>
<accession>A0A371CGS1</accession>